<evidence type="ECO:0000313" key="2">
    <source>
        <dbReference type="EMBL" id="ARN21792.1"/>
    </source>
</evidence>
<protein>
    <submittedName>
        <fullName evidence="2">Uncharacterized protein</fullName>
    </submittedName>
</protein>
<name>A0A1W6LC16_9BURK</name>
<dbReference type="InterPro" id="IPR002397">
    <property type="entry name" value="Cyt_P450_B"/>
</dbReference>
<dbReference type="GO" id="GO:0004497">
    <property type="term" value="F:monooxygenase activity"/>
    <property type="evidence" value="ECO:0007669"/>
    <property type="project" value="InterPro"/>
</dbReference>
<dbReference type="GO" id="GO:0016705">
    <property type="term" value="F:oxidoreductase activity, acting on paired donors, with incorporation or reduction of molecular oxygen"/>
    <property type="evidence" value="ECO:0007669"/>
    <property type="project" value="InterPro"/>
</dbReference>
<dbReference type="GO" id="GO:0020037">
    <property type="term" value="F:heme binding"/>
    <property type="evidence" value="ECO:0007669"/>
    <property type="project" value="InterPro"/>
</dbReference>
<dbReference type="Proteomes" id="UP000193427">
    <property type="component" value="Chromosome"/>
</dbReference>
<dbReference type="GO" id="GO:0005506">
    <property type="term" value="F:iron ion binding"/>
    <property type="evidence" value="ECO:0007669"/>
    <property type="project" value="InterPro"/>
</dbReference>
<accession>A0A1W6LC16</accession>
<dbReference type="PROSITE" id="PS00086">
    <property type="entry name" value="CYTOCHROME_P450"/>
    <property type="match status" value="1"/>
</dbReference>
<dbReference type="AlphaFoldDB" id="A0A1W6LC16"/>
<dbReference type="RefSeq" id="WP_085752086.1">
    <property type="nucleotide sequence ID" value="NZ_BSPR01000009.1"/>
</dbReference>
<dbReference type="Gene3D" id="1.10.630.10">
    <property type="entry name" value="Cytochrome P450"/>
    <property type="match status" value="1"/>
</dbReference>
<keyword evidence="3" id="KW-1185">Reference proteome</keyword>
<dbReference type="InterPro" id="IPR036396">
    <property type="entry name" value="Cyt_P450_sf"/>
</dbReference>
<organism evidence="2 3">
    <name type="scientific">Piscinibacter gummiphilus</name>
    <dbReference type="NCBI Taxonomy" id="946333"/>
    <lineage>
        <taxon>Bacteria</taxon>
        <taxon>Pseudomonadati</taxon>
        <taxon>Pseudomonadota</taxon>
        <taxon>Betaproteobacteria</taxon>
        <taxon>Burkholderiales</taxon>
        <taxon>Sphaerotilaceae</taxon>
        <taxon>Piscinibacter</taxon>
    </lineage>
</organism>
<comment type="similarity">
    <text evidence="1">Belongs to the cytochrome P450 family.</text>
</comment>
<dbReference type="KEGG" id="rgu:A4W93_18875"/>
<dbReference type="PRINTS" id="PR00359">
    <property type="entry name" value="BP450"/>
</dbReference>
<dbReference type="PANTHER" id="PTHR46696:SF1">
    <property type="entry name" value="CYTOCHROME P450 YJIB-RELATED"/>
    <property type="match status" value="1"/>
</dbReference>
<evidence type="ECO:0000313" key="3">
    <source>
        <dbReference type="Proteomes" id="UP000193427"/>
    </source>
</evidence>
<dbReference type="OrthoDB" id="4168525at2"/>
<reference evidence="2 3" key="1">
    <citation type="submission" date="2016-04" db="EMBL/GenBank/DDBJ databases">
        <title>Complete genome sequence of natural rubber-degrading, novel Gram-negative bacterium, Rhizobacter gummiphilus strain NS21.</title>
        <authorList>
            <person name="Tabata M."/>
            <person name="Kasai D."/>
            <person name="Fukuda M."/>
        </authorList>
    </citation>
    <scope>NUCLEOTIDE SEQUENCE [LARGE SCALE GENOMIC DNA]</scope>
    <source>
        <strain evidence="2 3">NS21</strain>
    </source>
</reference>
<gene>
    <name evidence="2" type="ORF">A4W93_18875</name>
</gene>
<dbReference type="PANTHER" id="PTHR46696">
    <property type="entry name" value="P450, PUTATIVE (EUROFUNG)-RELATED"/>
    <property type="match status" value="1"/>
</dbReference>
<dbReference type="SUPFAM" id="SSF48264">
    <property type="entry name" value="Cytochrome P450"/>
    <property type="match status" value="1"/>
</dbReference>
<sequence length="362" mass="38189">MTCQRNEPEPSIDILKAASHPDPYPAYRQLLAGPDPVFDPASGLWIVTRGATVLDALRHPDLRVRPPVEPVPRALVGSPVGELFGHLVRQNDGPARHDAPKASLQRALAAVPLDDAARRTARVMAASLDLDDWHLEVPVRSVADLLGFPAEDHAAVAGWVRDVVAAFAPGGDLTAGSAAARTLMERFDGFLARAAEGLVARVAAEPWEDGAALRANLAGLLVQTFEATAALLGNTVVALARGGDGSDLPGLVDQVMRLDAPVQNTRRFAAAPLRLGEADLPQGAAVLLVLAAAGHDPAFDAERNPLGFGWGPHACPGAALARSIVVGALSERMRHRAGWPATWRYKPLVNARLPLFAAGGQW</sequence>
<dbReference type="STRING" id="946333.A4W93_18875"/>
<proteinExistence type="inferred from homology"/>
<dbReference type="InterPro" id="IPR017972">
    <property type="entry name" value="Cyt_P450_CS"/>
</dbReference>
<evidence type="ECO:0000256" key="1">
    <source>
        <dbReference type="ARBA" id="ARBA00010617"/>
    </source>
</evidence>
<dbReference type="EMBL" id="CP015118">
    <property type="protein sequence ID" value="ARN21792.1"/>
    <property type="molecule type" value="Genomic_DNA"/>
</dbReference>